<keyword evidence="4" id="KW-0238">DNA-binding</keyword>
<evidence type="ECO:0000313" key="9">
    <source>
        <dbReference type="EMBL" id="RZT86938.1"/>
    </source>
</evidence>
<dbReference type="InterPro" id="IPR013324">
    <property type="entry name" value="RNA_pol_sigma_r3/r4-like"/>
</dbReference>
<keyword evidence="10" id="KW-1185">Reference proteome</keyword>
<dbReference type="InterPro" id="IPR039425">
    <property type="entry name" value="RNA_pol_sigma-70-like"/>
</dbReference>
<dbReference type="SUPFAM" id="SSF88659">
    <property type="entry name" value="Sigma3 and sigma4 domains of RNA polymerase sigma factors"/>
    <property type="match status" value="1"/>
</dbReference>
<dbReference type="InterPro" id="IPR014284">
    <property type="entry name" value="RNA_pol_sigma-70_dom"/>
</dbReference>
<dbReference type="AlphaFoldDB" id="A0A4Q7V0J9"/>
<evidence type="ECO:0000313" key="10">
    <source>
        <dbReference type="Proteomes" id="UP000291591"/>
    </source>
</evidence>
<accession>A0A4Q7V0J9</accession>
<dbReference type="Pfam" id="PF04542">
    <property type="entry name" value="Sigma70_r2"/>
    <property type="match status" value="1"/>
</dbReference>
<dbReference type="InterPro" id="IPR007627">
    <property type="entry name" value="RNA_pol_sigma70_r2"/>
</dbReference>
<feature type="domain" description="RNA polymerase sigma factor 70 region 4 type 2" evidence="8">
    <location>
        <begin position="151"/>
        <end position="202"/>
    </location>
</feature>
<dbReference type="EMBL" id="SHKL01000001">
    <property type="protein sequence ID" value="RZT86938.1"/>
    <property type="molecule type" value="Genomic_DNA"/>
</dbReference>
<comment type="similarity">
    <text evidence="1">Belongs to the sigma-70 factor family. ECF subfamily.</text>
</comment>
<dbReference type="GO" id="GO:0003677">
    <property type="term" value="F:DNA binding"/>
    <property type="evidence" value="ECO:0007669"/>
    <property type="project" value="UniProtKB-KW"/>
</dbReference>
<dbReference type="Gene3D" id="1.10.10.10">
    <property type="entry name" value="Winged helix-like DNA-binding domain superfamily/Winged helix DNA-binding domain"/>
    <property type="match status" value="1"/>
</dbReference>
<dbReference type="RefSeq" id="WP_130291155.1">
    <property type="nucleotide sequence ID" value="NZ_SHKL01000001.1"/>
</dbReference>
<dbReference type="NCBIfam" id="TIGR02937">
    <property type="entry name" value="sigma70-ECF"/>
    <property type="match status" value="1"/>
</dbReference>
<dbReference type="InterPro" id="IPR013325">
    <property type="entry name" value="RNA_pol_sigma_r2"/>
</dbReference>
<evidence type="ECO:0000256" key="3">
    <source>
        <dbReference type="ARBA" id="ARBA00023082"/>
    </source>
</evidence>
<keyword evidence="2" id="KW-0805">Transcription regulation</keyword>
<evidence type="ECO:0000256" key="6">
    <source>
        <dbReference type="SAM" id="MobiDB-lite"/>
    </source>
</evidence>
<comment type="caution">
    <text evidence="9">The sequence shown here is derived from an EMBL/GenBank/DDBJ whole genome shotgun (WGS) entry which is preliminary data.</text>
</comment>
<evidence type="ECO:0000256" key="1">
    <source>
        <dbReference type="ARBA" id="ARBA00010641"/>
    </source>
</evidence>
<keyword evidence="3" id="KW-0731">Sigma factor</keyword>
<dbReference type="Gene3D" id="1.10.1740.10">
    <property type="match status" value="1"/>
</dbReference>
<dbReference type="GO" id="GO:0016987">
    <property type="term" value="F:sigma factor activity"/>
    <property type="evidence" value="ECO:0007669"/>
    <property type="project" value="UniProtKB-KW"/>
</dbReference>
<dbReference type="PANTHER" id="PTHR43133:SF8">
    <property type="entry name" value="RNA POLYMERASE SIGMA FACTOR HI_1459-RELATED"/>
    <property type="match status" value="1"/>
</dbReference>
<evidence type="ECO:0000259" key="7">
    <source>
        <dbReference type="Pfam" id="PF04542"/>
    </source>
</evidence>
<organism evidence="9 10">
    <name type="scientific">Pseudonocardia sediminis</name>
    <dbReference type="NCBI Taxonomy" id="1397368"/>
    <lineage>
        <taxon>Bacteria</taxon>
        <taxon>Bacillati</taxon>
        <taxon>Actinomycetota</taxon>
        <taxon>Actinomycetes</taxon>
        <taxon>Pseudonocardiales</taxon>
        <taxon>Pseudonocardiaceae</taxon>
        <taxon>Pseudonocardia</taxon>
    </lineage>
</organism>
<gene>
    <name evidence="9" type="ORF">EV383_3838</name>
</gene>
<evidence type="ECO:0000256" key="4">
    <source>
        <dbReference type="ARBA" id="ARBA00023125"/>
    </source>
</evidence>
<evidence type="ECO:0000256" key="5">
    <source>
        <dbReference type="ARBA" id="ARBA00023163"/>
    </source>
</evidence>
<keyword evidence="5" id="KW-0804">Transcription</keyword>
<sequence>MTQTLAAVDDGRAPTCGAPTLRTRSRGRAAPVVLDGLTDDVLVGLTLSGDRGAHEALLRRHQKRIHRLALRMLEDPCDAEDATQEVMARLPVSMRSFQGTSSFTTWLHRVVANHCLRQIHRRRRFDPARYENATSVSGADVLVLSRQRSAAVLGAVAALGPALQAVLRLCEFDGLTYSEAAAVLDVPESTVRGRLARARRALLPSLRAWR</sequence>
<dbReference type="InterPro" id="IPR036388">
    <property type="entry name" value="WH-like_DNA-bd_sf"/>
</dbReference>
<dbReference type="PANTHER" id="PTHR43133">
    <property type="entry name" value="RNA POLYMERASE ECF-TYPE SIGMA FACTO"/>
    <property type="match status" value="1"/>
</dbReference>
<protein>
    <submittedName>
        <fullName evidence="9">RNA polymerase sigma-70 factor (ECF subfamily)</fullName>
    </submittedName>
</protein>
<feature type="region of interest" description="Disordered" evidence="6">
    <location>
        <begin position="1"/>
        <end position="21"/>
    </location>
</feature>
<proteinExistence type="inferred from homology"/>
<feature type="domain" description="RNA polymerase sigma-70 region 2" evidence="7">
    <location>
        <begin position="57"/>
        <end position="124"/>
    </location>
</feature>
<dbReference type="InterPro" id="IPR013249">
    <property type="entry name" value="RNA_pol_sigma70_r4_t2"/>
</dbReference>
<dbReference type="OrthoDB" id="5244716at2"/>
<evidence type="ECO:0000256" key="2">
    <source>
        <dbReference type="ARBA" id="ARBA00023015"/>
    </source>
</evidence>
<reference evidence="9 10" key="1">
    <citation type="submission" date="2019-02" db="EMBL/GenBank/DDBJ databases">
        <title>Sequencing the genomes of 1000 actinobacteria strains.</title>
        <authorList>
            <person name="Klenk H.-P."/>
        </authorList>
    </citation>
    <scope>NUCLEOTIDE SEQUENCE [LARGE SCALE GENOMIC DNA]</scope>
    <source>
        <strain evidence="9 10">DSM 45779</strain>
    </source>
</reference>
<dbReference type="GO" id="GO:0006352">
    <property type="term" value="P:DNA-templated transcription initiation"/>
    <property type="evidence" value="ECO:0007669"/>
    <property type="project" value="InterPro"/>
</dbReference>
<dbReference type="SUPFAM" id="SSF88946">
    <property type="entry name" value="Sigma2 domain of RNA polymerase sigma factors"/>
    <property type="match status" value="1"/>
</dbReference>
<name>A0A4Q7V0J9_PSEST</name>
<dbReference type="Pfam" id="PF08281">
    <property type="entry name" value="Sigma70_r4_2"/>
    <property type="match status" value="1"/>
</dbReference>
<evidence type="ECO:0000259" key="8">
    <source>
        <dbReference type="Pfam" id="PF08281"/>
    </source>
</evidence>
<dbReference type="Proteomes" id="UP000291591">
    <property type="component" value="Unassembled WGS sequence"/>
</dbReference>